<keyword evidence="2" id="KW-0472">Membrane</keyword>
<sequence>MASAEGRARWLHYANHCIIQEDYKPPSSSKPRSEQSPVDDTKWWLHPQPKDTAASLWEPSWESLNIEDFAKIKELEAVIGDTSQKKPTQDDYLLISEKSEKLLSEIESQLIKSNKTEPWWRTADLNDLASFVSDKSVERFDNCDLPRTQINKSGQWFAPDKGLASLDQVSNFADSMPRSPTSVSVSQPHGPSGAAKCVRCGLDVPLSSTASGEVENMQANSELSKAELLEALCHSQTRARQAEEAAKKACDEKEDMISHFLKQASQLFAYKQWFHMLQLETSLRNRKYQPIHTCFPDFGPWIPIKGKQQKKGRSKPGKTSLAHRASLLGAFFWVLVCCLVGPWVGYLDEL</sequence>
<feature type="region of interest" description="Disordered" evidence="1">
    <location>
        <begin position="22"/>
        <end position="45"/>
    </location>
</feature>
<feature type="transmembrane region" description="Helical" evidence="2">
    <location>
        <begin position="321"/>
        <end position="344"/>
    </location>
</feature>
<evidence type="ECO:0000313" key="4">
    <source>
        <dbReference type="Proteomes" id="UP001172457"/>
    </source>
</evidence>
<feature type="compositionally biased region" description="Polar residues" evidence="1">
    <location>
        <begin position="26"/>
        <end position="38"/>
    </location>
</feature>
<keyword evidence="2" id="KW-1133">Transmembrane helix</keyword>
<keyword evidence="2" id="KW-0812">Transmembrane</keyword>
<dbReference type="PANTHER" id="PTHR33868:SF2">
    <property type="entry name" value="EXPRESSED PROTEIN"/>
    <property type="match status" value="1"/>
</dbReference>
<evidence type="ECO:0000256" key="1">
    <source>
        <dbReference type="SAM" id="MobiDB-lite"/>
    </source>
</evidence>
<comment type="caution">
    <text evidence="3">The sequence shown here is derived from an EMBL/GenBank/DDBJ whole genome shotgun (WGS) entry which is preliminary data.</text>
</comment>
<dbReference type="EMBL" id="JARYMX010000004">
    <property type="protein sequence ID" value="KAJ9553059.1"/>
    <property type="molecule type" value="Genomic_DNA"/>
</dbReference>
<accession>A0AA38T3X2</accession>
<evidence type="ECO:0000256" key="2">
    <source>
        <dbReference type="SAM" id="Phobius"/>
    </source>
</evidence>
<dbReference type="PANTHER" id="PTHR33868">
    <property type="entry name" value="EXPRESSED PROTEIN"/>
    <property type="match status" value="1"/>
</dbReference>
<organism evidence="3 4">
    <name type="scientific">Centaurea solstitialis</name>
    <name type="common">yellow star-thistle</name>
    <dbReference type="NCBI Taxonomy" id="347529"/>
    <lineage>
        <taxon>Eukaryota</taxon>
        <taxon>Viridiplantae</taxon>
        <taxon>Streptophyta</taxon>
        <taxon>Embryophyta</taxon>
        <taxon>Tracheophyta</taxon>
        <taxon>Spermatophyta</taxon>
        <taxon>Magnoliopsida</taxon>
        <taxon>eudicotyledons</taxon>
        <taxon>Gunneridae</taxon>
        <taxon>Pentapetalae</taxon>
        <taxon>asterids</taxon>
        <taxon>campanulids</taxon>
        <taxon>Asterales</taxon>
        <taxon>Asteraceae</taxon>
        <taxon>Carduoideae</taxon>
        <taxon>Cardueae</taxon>
        <taxon>Centaureinae</taxon>
        <taxon>Centaurea</taxon>
    </lineage>
</organism>
<reference evidence="3" key="1">
    <citation type="submission" date="2023-03" db="EMBL/GenBank/DDBJ databases">
        <title>Chromosome-scale reference genome and RAD-based genetic map of yellow starthistle (Centaurea solstitialis) reveal putative structural variation and QTLs associated with invader traits.</title>
        <authorList>
            <person name="Reatini B."/>
            <person name="Cang F.A."/>
            <person name="Jiang Q."/>
            <person name="Mckibben M.T.W."/>
            <person name="Barker M.S."/>
            <person name="Rieseberg L.H."/>
            <person name="Dlugosch K.M."/>
        </authorList>
    </citation>
    <scope>NUCLEOTIDE SEQUENCE</scope>
    <source>
        <strain evidence="3">CAN-66</strain>
        <tissue evidence="3">Leaf</tissue>
    </source>
</reference>
<dbReference type="AlphaFoldDB" id="A0AA38T3X2"/>
<evidence type="ECO:0000313" key="3">
    <source>
        <dbReference type="EMBL" id="KAJ9553059.1"/>
    </source>
</evidence>
<feature type="non-terminal residue" evidence="3">
    <location>
        <position position="350"/>
    </location>
</feature>
<keyword evidence="4" id="KW-1185">Reference proteome</keyword>
<name>A0AA38T3X2_9ASTR</name>
<proteinExistence type="predicted"/>
<gene>
    <name evidence="3" type="ORF">OSB04_017104</name>
</gene>
<protein>
    <submittedName>
        <fullName evidence="3">Uncharacterized protein</fullName>
    </submittedName>
</protein>
<dbReference type="Proteomes" id="UP001172457">
    <property type="component" value="Chromosome 4"/>
</dbReference>